<feature type="binding site" description="axial binding residue" evidence="4">
    <location>
        <position position="377"/>
    </location>
    <ligand>
        <name>heme</name>
        <dbReference type="ChEBI" id="CHEBI:30413"/>
    </ligand>
    <ligandPart>
        <name>Fe</name>
        <dbReference type="ChEBI" id="CHEBI:18248"/>
    </ligandPart>
</feature>
<proteinExistence type="inferred from homology"/>
<dbReference type="GO" id="GO:0004497">
    <property type="term" value="F:monooxygenase activity"/>
    <property type="evidence" value="ECO:0007669"/>
    <property type="project" value="InterPro"/>
</dbReference>
<dbReference type="EMBL" id="POUA01000101">
    <property type="protein sequence ID" value="PZG45970.1"/>
    <property type="molecule type" value="Genomic_DNA"/>
</dbReference>
<keyword evidence="4" id="KW-0349">Heme</keyword>
<keyword evidence="2 4" id="KW-0479">Metal-binding</keyword>
<sequence>MSKRMAEAIPGPRNGVFSRHLDEYESRPAGFLEDCRRRYGDVFRFDTDVVVVTDPAEITKVLVHTNRDCVPNANPLHGGRFPTPEQTRQWMRTRQAALPVLRPAALPELLPLVSAALAGELRALEDGWFDPAERAWRVCVNTMLPLYFPDPPPGLADALLTAFTEGRKAGEAAIRIPSWWPSRLRRRVQRADHSIRDHIAPLLAEGRPVSGGEPVTLLEHLLTRDEPVPADVAQAALGITVLGAIGTMGGAWSWLLYHLAAHPDLFDRIRAEVAAAPAEEVAARPERALPYTQAFVQEVLRFHPPAWLLGRDAVTDVTLGRWTVPPGTAIMFSPYLLHHDERHWKEPERFDPARWLGDDPPHAPGAYLPFAAGPRGCLGTHLGTAILLLTAAHLVTGHDLDAPGLDRVRPLFGPTLIPEGMSCRLTARHRR</sequence>
<dbReference type="InterPro" id="IPR002403">
    <property type="entry name" value="Cyt_P450_E_grp-IV"/>
</dbReference>
<comment type="caution">
    <text evidence="5">The sequence shown here is derived from an EMBL/GenBank/DDBJ whole genome shotgun (WGS) entry which is preliminary data.</text>
</comment>
<dbReference type="InterPro" id="IPR001128">
    <property type="entry name" value="Cyt_P450"/>
</dbReference>
<dbReference type="AlphaFoldDB" id="A0A2W2H7F3"/>
<keyword evidence="3 4" id="KW-0408">Iron</keyword>
<evidence type="ECO:0000313" key="6">
    <source>
        <dbReference type="Proteomes" id="UP000248544"/>
    </source>
</evidence>
<dbReference type="PANTHER" id="PTHR24305">
    <property type="entry name" value="CYTOCHROME P450"/>
    <property type="match status" value="1"/>
</dbReference>
<comment type="cofactor">
    <cofactor evidence="4">
        <name>heme</name>
        <dbReference type="ChEBI" id="CHEBI:30413"/>
    </cofactor>
</comment>
<dbReference type="CDD" id="cd00302">
    <property type="entry name" value="cytochrome_P450"/>
    <property type="match status" value="1"/>
</dbReference>
<dbReference type="PRINTS" id="PR00385">
    <property type="entry name" value="P450"/>
</dbReference>
<name>A0A2W2H7F3_9ACTN</name>
<dbReference type="Gene3D" id="1.10.630.10">
    <property type="entry name" value="Cytochrome P450"/>
    <property type="match status" value="1"/>
</dbReference>
<evidence type="ECO:0000256" key="2">
    <source>
        <dbReference type="ARBA" id="ARBA00022723"/>
    </source>
</evidence>
<accession>A0A2W2H7F3</accession>
<gene>
    <name evidence="5" type="ORF">C1I98_15040</name>
</gene>
<keyword evidence="6" id="KW-1185">Reference proteome</keyword>
<dbReference type="InterPro" id="IPR050121">
    <property type="entry name" value="Cytochrome_P450_monoxygenase"/>
</dbReference>
<dbReference type="Proteomes" id="UP000248544">
    <property type="component" value="Unassembled WGS sequence"/>
</dbReference>
<organism evidence="5 6">
    <name type="scientific">Spongiactinospora gelatinilytica</name>
    <dbReference type="NCBI Taxonomy" id="2666298"/>
    <lineage>
        <taxon>Bacteria</taxon>
        <taxon>Bacillati</taxon>
        <taxon>Actinomycetota</taxon>
        <taxon>Actinomycetes</taxon>
        <taxon>Streptosporangiales</taxon>
        <taxon>Streptosporangiaceae</taxon>
        <taxon>Spongiactinospora</taxon>
    </lineage>
</organism>
<protein>
    <recommendedName>
        <fullName evidence="7">Cytochrome P450</fullName>
    </recommendedName>
</protein>
<evidence type="ECO:0000256" key="3">
    <source>
        <dbReference type="ARBA" id="ARBA00023004"/>
    </source>
</evidence>
<evidence type="ECO:0000313" key="5">
    <source>
        <dbReference type="EMBL" id="PZG45970.1"/>
    </source>
</evidence>
<dbReference type="PRINTS" id="PR00465">
    <property type="entry name" value="EP450IV"/>
</dbReference>
<reference evidence="5 6" key="1">
    <citation type="submission" date="2018-01" db="EMBL/GenBank/DDBJ databases">
        <title>Draft genome sequence of Sphaerisporangium sp. 7K107.</title>
        <authorList>
            <person name="Sahin N."/>
            <person name="Saygin H."/>
            <person name="Ay H."/>
        </authorList>
    </citation>
    <scope>NUCLEOTIDE SEQUENCE [LARGE SCALE GENOMIC DNA]</scope>
    <source>
        <strain evidence="5 6">7K107</strain>
    </source>
</reference>
<dbReference type="InterPro" id="IPR036396">
    <property type="entry name" value="Cyt_P450_sf"/>
</dbReference>
<evidence type="ECO:0000256" key="1">
    <source>
        <dbReference type="ARBA" id="ARBA00010617"/>
    </source>
</evidence>
<dbReference type="GO" id="GO:0020037">
    <property type="term" value="F:heme binding"/>
    <property type="evidence" value="ECO:0007669"/>
    <property type="project" value="InterPro"/>
</dbReference>
<comment type="similarity">
    <text evidence="1">Belongs to the cytochrome P450 family.</text>
</comment>
<evidence type="ECO:0000256" key="4">
    <source>
        <dbReference type="PIRSR" id="PIRSR602403-1"/>
    </source>
</evidence>
<evidence type="ECO:0008006" key="7">
    <source>
        <dbReference type="Google" id="ProtNLM"/>
    </source>
</evidence>
<dbReference type="GO" id="GO:0005506">
    <property type="term" value="F:iron ion binding"/>
    <property type="evidence" value="ECO:0007669"/>
    <property type="project" value="InterPro"/>
</dbReference>
<dbReference type="GO" id="GO:0016705">
    <property type="term" value="F:oxidoreductase activity, acting on paired donors, with incorporation or reduction of molecular oxygen"/>
    <property type="evidence" value="ECO:0007669"/>
    <property type="project" value="InterPro"/>
</dbReference>
<dbReference type="Pfam" id="PF00067">
    <property type="entry name" value="p450"/>
    <property type="match status" value="1"/>
</dbReference>
<dbReference type="SUPFAM" id="SSF48264">
    <property type="entry name" value="Cytochrome P450"/>
    <property type="match status" value="1"/>
</dbReference>
<dbReference type="PANTHER" id="PTHR24305:SF166">
    <property type="entry name" value="CYTOCHROME P450 12A4, MITOCHONDRIAL-RELATED"/>
    <property type="match status" value="1"/>
</dbReference>
<dbReference type="RefSeq" id="WP_111167823.1">
    <property type="nucleotide sequence ID" value="NZ_POUA01000101.1"/>
</dbReference>